<proteinExistence type="predicted"/>
<sequence>MVFGSDKSQFQCLRNFFFTVAVSQRNFITPIFMFVTFISLHLVLSEILFYVLWV</sequence>
<gene>
    <name evidence="2" type="ORF">HannXRQ_Chr02g0055761</name>
</gene>
<dbReference type="EMBL" id="CM007891">
    <property type="protein sequence ID" value="OTG35341.1"/>
    <property type="molecule type" value="Genomic_DNA"/>
</dbReference>
<keyword evidence="1" id="KW-0812">Transmembrane</keyword>
<keyword evidence="1" id="KW-0472">Membrane</keyword>
<keyword evidence="3" id="KW-1185">Reference proteome</keyword>
<name>A0A251VKU2_HELAN</name>
<feature type="transmembrane region" description="Helical" evidence="1">
    <location>
        <begin position="27"/>
        <end position="53"/>
    </location>
</feature>
<dbReference type="InParanoid" id="A0A251VKU2"/>
<accession>A0A251VKU2</accession>
<dbReference type="AlphaFoldDB" id="A0A251VKU2"/>
<evidence type="ECO:0000256" key="1">
    <source>
        <dbReference type="SAM" id="Phobius"/>
    </source>
</evidence>
<protein>
    <submittedName>
        <fullName evidence="2">Uncharacterized protein</fullName>
    </submittedName>
</protein>
<evidence type="ECO:0000313" key="3">
    <source>
        <dbReference type="Proteomes" id="UP000215914"/>
    </source>
</evidence>
<evidence type="ECO:0000313" key="2">
    <source>
        <dbReference type="EMBL" id="OTG35341.1"/>
    </source>
</evidence>
<keyword evidence="1" id="KW-1133">Transmembrane helix</keyword>
<reference evidence="3" key="1">
    <citation type="journal article" date="2017" name="Nature">
        <title>The sunflower genome provides insights into oil metabolism, flowering and Asterid evolution.</title>
        <authorList>
            <person name="Badouin H."/>
            <person name="Gouzy J."/>
            <person name="Grassa C.J."/>
            <person name="Murat F."/>
            <person name="Staton S.E."/>
            <person name="Cottret L."/>
            <person name="Lelandais-Briere C."/>
            <person name="Owens G.L."/>
            <person name="Carrere S."/>
            <person name="Mayjonade B."/>
            <person name="Legrand L."/>
            <person name="Gill N."/>
            <person name="Kane N.C."/>
            <person name="Bowers J.E."/>
            <person name="Hubner S."/>
            <person name="Bellec A."/>
            <person name="Berard A."/>
            <person name="Berges H."/>
            <person name="Blanchet N."/>
            <person name="Boniface M.C."/>
            <person name="Brunel D."/>
            <person name="Catrice O."/>
            <person name="Chaidir N."/>
            <person name="Claudel C."/>
            <person name="Donnadieu C."/>
            <person name="Faraut T."/>
            <person name="Fievet G."/>
            <person name="Helmstetter N."/>
            <person name="King M."/>
            <person name="Knapp S.J."/>
            <person name="Lai Z."/>
            <person name="Le Paslier M.C."/>
            <person name="Lippi Y."/>
            <person name="Lorenzon L."/>
            <person name="Mandel J.R."/>
            <person name="Marage G."/>
            <person name="Marchand G."/>
            <person name="Marquand E."/>
            <person name="Bret-Mestries E."/>
            <person name="Morien E."/>
            <person name="Nambeesan S."/>
            <person name="Nguyen T."/>
            <person name="Pegot-Espagnet P."/>
            <person name="Pouilly N."/>
            <person name="Raftis F."/>
            <person name="Sallet E."/>
            <person name="Schiex T."/>
            <person name="Thomas J."/>
            <person name="Vandecasteele C."/>
            <person name="Vares D."/>
            <person name="Vear F."/>
            <person name="Vautrin S."/>
            <person name="Crespi M."/>
            <person name="Mangin B."/>
            <person name="Burke J.M."/>
            <person name="Salse J."/>
            <person name="Munos S."/>
            <person name="Vincourt P."/>
            <person name="Rieseberg L.H."/>
            <person name="Langlade N.B."/>
        </authorList>
    </citation>
    <scope>NUCLEOTIDE SEQUENCE [LARGE SCALE GENOMIC DNA]</scope>
    <source>
        <strain evidence="3">cv. SF193</strain>
    </source>
</reference>
<organism evidence="2 3">
    <name type="scientific">Helianthus annuus</name>
    <name type="common">Common sunflower</name>
    <dbReference type="NCBI Taxonomy" id="4232"/>
    <lineage>
        <taxon>Eukaryota</taxon>
        <taxon>Viridiplantae</taxon>
        <taxon>Streptophyta</taxon>
        <taxon>Embryophyta</taxon>
        <taxon>Tracheophyta</taxon>
        <taxon>Spermatophyta</taxon>
        <taxon>Magnoliopsida</taxon>
        <taxon>eudicotyledons</taxon>
        <taxon>Gunneridae</taxon>
        <taxon>Pentapetalae</taxon>
        <taxon>asterids</taxon>
        <taxon>campanulids</taxon>
        <taxon>Asterales</taxon>
        <taxon>Asteraceae</taxon>
        <taxon>Asteroideae</taxon>
        <taxon>Heliantheae alliance</taxon>
        <taxon>Heliantheae</taxon>
        <taxon>Helianthus</taxon>
    </lineage>
</organism>
<dbReference type="Proteomes" id="UP000215914">
    <property type="component" value="Chromosome 2"/>
</dbReference>